<organism evidence="1 2">
    <name type="scientific">Vermiconidia calcicola</name>
    <dbReference type="NCBI Taxonomy" id="1690605"/>
    <lineage>
        <taxon>Eukaryota</taxon>
        <taxon>Fungi</taxon>
        <taxon>Dikarya</taxon>
        <taxon>Ascomycota</taxon>
        <taxon>Pezizomycotina</taxon>
        <taxon>Dothideomycetes</taxon>
        <taxon>Dothideomycetidae</taxon>
        <taxon>Mycosphaerellales</taxon>
        <taxon>Extremaceae</taxon>
        <taxon>Vermiconidia</taxon>
    </lineage>
</organism>
<gene>
    <name evidence="1" type="ORF">LTR37_012463</name>
</gene>
<dbReference type="EMBL" id="JAUTXU010000115">
    <property type="protein sequence ID" value="KAK3706964.1"/>
    <property type="molecule type" value="Genomic_DNA"/>
</dbReference>
<evidence type="ECO:0000313" key="1">
    <source>
        <dbReference type="EMBL" id="KAK3706964.1"/>
    </source>
</evidence>
<protein>
    <submittedName>
        <fullName evidence="1">Uncharacterized protein</fullName>
    </submittedName>
</protein>
<comment type="caution">
    <text evidence="1">The sequence shown here is derived from an EMBL/GenBank/DDBJ whole genome shotgun (WGS) entry which is preliminary data.</text>
</comment>
<accession>A0ACC3MZE1</accession>
<reference evidence="1" key="1">
    <citation type="submission" date="2023-07" db="EMBL/GenBank/DDBJ databases">
        <title>Black Yeasts Isolated from many extreme environments.</title>
        <authorList>
            <person name="Coleine C."/>
            <person name="Stajich J.E."/>
            <person name="Selbmann L."/>
        </authorList>
    </citation>
    <scope>NUCLEOTIDE SEQUENCE</scope>
    <source>
        <strain evidence="1">CCFEE 5714</strain>
    </source>
</reference>
<dbReference type="Proteomes" id="UP001281147">
    <property type="component" value="Unassembled WGS sequence"/>
</dbReference>
<keyword evidence="2" id="KW-1185">Reference proteome</keyword>
<name>A0ACC3MZE1_9PEZI</name>
<evidence type="ECO:0000313" key="2">
    <source>
        <dbReference type="Proteomes" id="UP001281147"/>
    </source>
</evidence>
<sequence>MIWSSLLALLVSHVSHASSTPHRQVTRDEDAMFTVERVKAFAPPTDLEKSNQVLNLRRTGASSDSSKDLMSLRAARLDAPLNPVENGAAYAIDVGLGNDTYSLIFDNGSSDLWVAETGVQCMNARGRRVPVGRCEFGPLFSGDFQDGEVEGQTFEILYGDGEFLVGTLGYEYVTVAGITVDHQKIASNVHYENFIDNAIDERKTRPMFSVAIERGAGGGGGQVAFGGLPTIDFERNFTSTPLEIISFSRRHPIARRKYTYYTITQDALVLEGEAKQTSFPVIIDTGTTLAYLPPNIVQAINLAFDPPSLMVNGFWENDCNATAPEFAIDIAGTEFRISEQELLLNDDLGYDRATGLCACGIQASPTQPYILGDTFLKNVVAVFDIGASEMRFAPHVDY</sequence>
<proteinExistence type="predicted"/>